<dbReference type="STRING" id="470145.BACCOP_03126"/>
<dbReference type="Gene3D" id="2.60.40.3080">
    <property type="match status" value="1"/>
</dbReference>
<dbReference type="EMBL" id="ABIY02000114">
    <property type="protein sequence ID" value="EDU99860.1"/>
    <property type="molecule type" value="Genomic_DNA"/>
</dbReference>
<evidence type="ECO:0008006" key="4">
    <source>
        <dbReference type="Google" id="ProtNLM"/>
    </source>
</evidence>
<protein>
    <recommendedName>
        <fullName evidence="4">DUF3244 domain-containing protein</fullName>
    </recommendedName>
</protein>
<dbReference type="AlphaFoldDB" id="B3JMF6"/>
<organism evidence="2 3">
    <name type="scientific">Phocaeicola coprocola DSM 17136</name>
    <dbReference type="NCBI Taxonomy" id="470145"/>
    <lineage>
        <taxon>Bacteria</taxon>
        <taxon>Pseudomonadati</taxon>
        <taxon>Bacteroidota</taxon>
        <taxon>Bacteroidia</taxon>
        <taxon>Bacteroidales</taxon>
        <taxon>Bacteroidaceae</taxon>
        <taxon>Phocaeicola</taxon>
    </lineage>
</organism>
<proteinExistence type="predicted"/>
<keyword evidence="1" id="KW-0732">Signal</keyword>
<dbReference type="InterPro" id="IPR021638">
    <property type="entry name" value="DUF3244"/>
</dbReference>
<dbReference type="HOGENOM" id="CLU_2116056_0_0_10"/>
<feature type="chain" id="PRO_5002788565" description="DUF3244 domain-containing protein" evidence="1">
    <location>
        <begin position="20"/>
        <end position="114"/>
    </location>
</feature>
<evidence type="ECO:0000313" key="3">
    <source>
        <dbReference type="Proteomes" id="UP000003146"/>
    </source>
</evidence>
<comment type="caution">
    <text evidence="2">The sequence shown here is derived from an EMBL/GenBank/DDBJ whole genome shotgun (WGS) entry which is preliminary data.</text>
</comment>
<feature type="signal peptide" evidence="1">
    <location>
        <begin position="1"/>
        <end position="19"/>
    </location>
</feature>
<evidence type="ECO:0000256" key="1">
    <source>
        <dbReference type="SAM" id="SignalP"/>
    </source>
</evidence>
<gene>
    <name evidence="2" type="ORF">BACCOP_03126</name>
</gene>
<reference evidence="2 3" key="2">
    <citation type="submission" date="2008-04" db="EMBL/GenBank/DDBJ databases">
        <authorList>
            <person name="Fulton L."/>
            <person name="Clifton S."/>
            <person name="Fulton B."/>
            <person name="Xu J."/>
            <person name="Minx P."/>
            <person name="Pepin K.H."/>
            <person name="Johnson M."/>
            <person name="Thiruvilangam P."/>
            <person name="Bhonagiri V."/>
            <person name="Nash W.E."/>
            <person name="Mardis E.R."/>
            <person name="Wilson R.K."/>
        </authorList>
    </citation>
    <scope>NUCLEOTIDE SEQUENCE [LARGE SCALE GENOMIC DNA]</scope>
    <source>
        <strain evidence="2 3">DSM 17136</strain>
    </source>
</reference>
<dbReference type="RefSeq" id="WP_007570739.1">
    <property type="nucleotide sequence ID" value="NZ_DS981502.1"/>
</dbReference>
<dbReference type="Pfam" id="PF11589">
    <property type="entry name" value="DUF3244"/>
    <property type="match status" value="1"/>
</dbReference>
<reference evidence="2 3" key="1">
    <citation type="submission" date="2008-04" db="EMBL/GenBank/DDBJ databases">
        <title>Draft genome sequence of Bacteroides coprocola (DSM 17136).</title>
        <authorList>
            <person name="Sudarsanam P."/>
            <person name="Ley R."/>
            <person name="Guruge J."/>
            <person name="Turnbaugh P.J."/>
            <person name="Mahowald M."/>
            <person name="Liep D."/>
            <person name="Gordon J."/>
        </authorList>
    </citation>
    <scope>NUCLEOTIDE SEQUENCE [LARGE SCALE GENOMIC DNA]</scope>
    <source>
        <strain evidence="2 3">DSM 17136</strain>
    </source>
</reference>
<sequence>MKSILFSVGLALCCVHVIAEDVTIWNDKSISGKKQQEIPIYVDINDSLLGLHFLDKVDQVTITVVGVEGIVYQKEVTTPFPKSIYVDLNQYRSGEYTIYIKDTKGNLLWGNFLK</sequence>
<evidence type="ECO:0000313" key="2">
    <source>
        <dbReference type="EMBL" id="EDU99860.1"/>
    </source>
</evidence>
<dbReference type="Proteomes" id="UP000003146">
    <property type="component" value="Unassembled WGS sequence"/>
</dbReference>
<name>B3JMF6_9BACT</name>
<dbReference type="OrthoDB" id="1053662at2"/>
<accession>B3JMF6</accession>